<dbReference type="Proteomes" id="UP000030750">
    <property type="component" value="Unassembled WGS sequence"/>
</dbReference>
<organism evidence="2 3">
    <name type="scientific">Eimeria brunetti</name>
    <dbReference type="NCBI Taxonomy" id="51314"/>
    <lineage>
        <taxon>Eukaryota</taxon>
        <taxon>Sar</taxon>
        <taxon>Alveolata</taxon>
        <taxon>Apicomplexa</taxon>
        <taxon>Conoidasida</taxon>
        <taxon>Coccidia</taxon>
        <taxon>Eucoccidiorida</taxon>
        <taxon>Eimeriorina</taxon>
        <taxon>Eimeriidae</taxon>
        <taxon>Eimeria</taxon>
    </lineage>
</organism>
<dbReference type="PANTHER" id="PTHR46007">
    <property type="entry name" value="MEDIATOR OF RNA POLYMERASE II TRANSCRIPTION SUBUNIT 12"/>
    <property type="match status" value="1"/>
</dbReference>
<evidence type="ECO:0000313" key="3">
    <source>
        <dbReference type="Proteomes" id="UP000030750"/>
    </source>
</evidence>
<evidence type="ECO:0000256" key="1">
    <source>
        <dbReference type="SAM" id="MobiDB-lite"/>
    </source>
</evidence>
<dbReference type="GO" id="GO:0003713">
    <property type="term" value="F:transcription coactivator activity"/>
    <property type="evidence" value="ECO:0007669"/>
    <property type="project" value="TreeGrafter"/>
</dbReference>
<dbReference type="EMBL" id="HG711108">
    <property type="protein sequence ID" value="CDJ48407.1"/>
    <property type="molecule type" value="Genomic_DNA"/>
</dbReference>
<dbReference type="VEuPathDB" id="ToxoDB:EBH_0020270"/>
<dbReference type="GO" id="GO:0016592">
    <property type="term" value="C:mediator complex"/>
    <property type="evidence" value="ECO:0007669"/>
    <property type="project" value="TreeGrafter"/>
</dbReference>
<dbReference type="InterPro" id="IPR051647">
    <property type="entry name" value="Mediator_comp_sub12"/>
</dbReference>
<proteinExistence type="predicted"/>
<gene>
    <name evidence="2" type="ORF">EBH_0020270</name>
</gene>
<accession>U6LDE2</accession>
<reference evidence="2" key="2">
    <citation type="submission" date="2013-10" db="EMBL/GenBank/DDBJ databases">
        <authorList>
            <person name="Aslett M."/>
        </authorList>
    </citation>
    <scope>NUCLEOTIDE SEQUENCE [LARGE SCALE GENOMIC DNA]</scope>
    <source>
        <strain evidence="2">Houghton</strain>
    </source>
</reference>
<feature type="region of interest" description="Disordered" evidence="1">
    <location>
        <begin position="379"/>
        <end position="405"/>
    </location>
</feature>
<protein>
    <submittedName>
        <fullName evidence="2">Uncharacterized protein</fullName>
    </submittedName>
</protein>
<reference evidence="2" key="1">
    <citation type="submission" date="2013-10" db="EMBL/GenBank/DDBJ databases">
        <title>Genomic analysis of the causative agents of coccidiosis in chickens.</title>
        <authorList>
            <person name="Reid A.J."/>
            <person name="Blake D."/>
            <person name="Billington K."/>
            <person name="Browne H."/>
            <person name="Dunn M."/>
            <person name="Hung S."/>
            <person name="Kawahara F."/>
            <person name="Miranda-Saavedra D."/>
            <person name="Mourier T."/>
            <person name="Nagra H."/>
            <person name="Otto T.D."/>
            <person name="Rawlings N."/>
            <person name="Sanchez A."/>
            <person name="Sanders M."/>
            <person name="Subramaniam C."/>
            <person name="Tay Y."/>
            <person name="Dear P."/>
            <person name="Doerig C."/>
            <person name="Gruber A."/>
            <person name="Parkinson J."/>
            <person name="Shirley M."/>
            <person name="Wan K.L."/>
            <person name="Berriman M."/>
            <person name="Tomley F."/>
            <person name="Pain A."/>
        </authorList>
    </citation>
    <scope>NUCLEOTIDE SEQUENCE [LARGE SCALE GENOMIC DNA]</scope>
    <source>
        <strain evidence="2">Houghton</strain>
    </source>
</reference>
<name>U6LDE2_9EIME</name>
<feature type="compositionally biased region" description="Low complexity" evidence="1">
    <location>
        <begin position="31"/>
        <end position="55"/>
    </location>
</feature>
<keyword evidence="3" id="KW-1185">Reference proteome</keyword>
<dbReference type="PANTHER" id="PTHR46007:SF8">
    <property type="entry name" value="C2H2-TYPE DOMAIN-CONTAINING PROTEIN"/>
    <property type="match status" value="1"/>
</dbReference>
<feature type="region of interest" description="Disordered" evidence="1">
    <location>
        <begin position="30"/>
        <end position="66"/>
    </location>
</feature>
<feature type="compositionally biased region" description="Low complexity" evidence="1">
    <location>
        <begin position="379"/>
        <end position="402"/>
    </location>
</feature>
<dbReference type="OrthoDB" id="348675at2759"/>
<dbReference type="GO" id="GO:0045944">
    <property type="term" value="P:positive regulation of transcription by RNA polymerase II"/>
    <property type="evidence" value="ECO:0007669"/>
    <property type="project" value="TreeGrafter"/>
</dbReference>
<evidence type="ECO:0000313" key="2">
    <source>
        <dbReference type="EMBL" id="CDJ48407.1"/>
    </source>
</evidence>
<sequence length="1575" mass="167737">MPNCVKTVLLQPQHSDIPICLHGGGEKPELQELQQKQQQRQRQNQQRDQNEQQPRPGSVSRQQFDIVQGIERREQVWYRNNDCMEKCECCRSGSQCTETCIGDINNGNCRSTNINGDCTTNCKVKGMKKGTEPLRLAQAACRDSAAGATATEVPAAEAAVRTQRGATSAPQAHAIQVRALHLLRKLSPFPEGNRFMPSVLPQLQHRQLNPQKAPGTVLAPTPAAATHGTVAVDGCDSNNNRQTATTGVYREQRGIETQEAQQQQREALELELSEWQALDDLTVADVALQQGNDVLLPERLENLLLHDLPVGQKEPQNAPQHQTARGLEQVQLSAQQLKYVELPYGFGEEKNQVFLPPQEKSLRSSCGVCQLSSCVQASSSSSSINSSNSITRSSGNSKSNSSTDGCGRVQQIVSPCITPSSCEGSSRVKRRPGSISCWQQTAALLHSLLATEEGPEQLWQQHGHSVVLDASRALATAGPVASAASEAEIAGANTVAAPPTVPVKALPARIDWTSSVPACVDASILQQQQNAEPHLHQSLPAEIAQQILRRITSATVDLHRHQEKEYVQHQHDQKQKDQLQGGRKLQEILQQKQQEELHAHGKDIGPSMSCCCNISNCRSFCGFILRLLEDSRTQRKQHERLLLLLLQLLLLLLRQHLACVICRCDSGFVKQYRIFVVEEIGQLLRKQQGGDDEELKPGMLLLDTSSLHHQKRAVLLLQLAMLLRAWRSSCCISGSKGVVKVAYLCLLHVGVCFELREVAADMLAAAALDELSTAVREAATGATSSEAAWFGCAEAGTGADTATIYAGAATAAAAKTGGEEARAVALCSSITKAAVEGSGRAAAAAAELTASVACCFLLVLQHGTQHSGTAAEASAAGLKLRPCIREFSYEAASPAFPLLLLLLLPAVEQPLLRGGALQDTAATAFPPSLHAAEALHILRIAILHARQHQVSEQQRQLEALHQARHRCICKLLTLQQQQLLHLLEQQLMRLLSAAIRTCIKQFDCLLTLLQRDSPDRSTISRSSRSIGTSWGVVEAAAAAAEAPLCCVSVLVQLPKLAPAAAAAINRAGEADTLEGVVASLVNLLLMLVGPCGCDTPPPAQTAEEAAAAAAGQPATEAPAAAVTTAAFGCFRKLIIALTEAARSACRQIQQWTTAGAVPGLPEVAAAAARALQQCFARGAAAVMRFCLESPAAGQRLQQQEQVSDFIAAAADADIVIQRFLSSHKEVQPLQQPLACQLLQQILHSDSCMAFPKSDRRGGGNSCDLHSSGINCRSGREDPAAAAAAAMGCAAEMPLARVAVEGSVAIALQAIARFLGDLRTDDGASSDAAAAPGAAVVAAAADAAVVGRLLCTAWTRVVCPAMREICLASPAPDAEAAAAREATEAQIAPTTVTATTAAPPPAASVRAEQQHALAIIETRGSLINAFSSAMAAAAAAADALGEPKLQQPVQYEFKLLQDLQQDFSKMLQDAALAAAQVVLSTTLEDFLQQDDWLQVSDLLLELLQLLQQTACGASAAAASVERSRLAAAEAAVHRAAEAEKAYQRPPQTDGDYQCFFFPLKGVGPCSSTEHPDCIDE</sequence>